<dbReference type="OrthoDB" id="5516618at2"/>
<feature type="compositionally biased region" description="Low complexity" evidence="1">
    <location>
        <begin position="260"/>
        <end position="271"/>
    </location>
</feature>
<dbReference type="AlphaFoldDB" id="A0A0K1EFR5"/>
<feature type="region of interest" description="Disordered" evidence="1">
    <location>
        <begin position="101"/>
        <end position="129"/>
    </location>
</feature>
<accession>A0A0K1EFR5</accession>
<feature type="region of interest" description="Disordered" evidence="1">
    <location>
        <begin position="342"/>
        <end position="364"/>
    </location>
</feature>
<dbReference type="RefSeq" id="WP_050431754.1">
    <property type="nucleotide sequence ID" value="NZ_CP012159.1"/>
</dbReference>
<feature type="compositionally biased region" description="Low complexity" evidence="1">
    <location>
        <begin position="242"/>
        <end position="253"/>
    </location>
</feature>
<proteinExistence type="predicted"/>
<feature type="compositionally biased region" description="Gly residues" evidence="1">
    <location>
        <begin position="301"/>
        <end position="312"/>
    </location>
</feature>
<feature type="region of interest" description="Disordered" evidence="1">
    <location>
        <begin position="1"/>
        <end position="23"/>
    </location>
</feature>
<gene>
    <name evidence="2" type="ORF">CMC5_038590</name>
</gene>
<reference evidence="2 3" key="1">
    <citation type="submission" date="2015-07" db="EMBL/GenBank/DDBJ databases">
        <title>Genome analysis of myxobacterium Chondromyces crocatus Cm c5 reveals a high potential for natural compound synthesis and the genetic basis for the loss of fruiting body formation.</title>
        <authorList>
            <person name="Zaburannyi N."/>
            <person name="Bunk B."/>
            <person name="Maier J."/>
            <person name="Overmann J."/>
            <person name="Mueller R."/>
        </authorList>
    </citation>
    <scope>NUCLEOTIDE SEQUENCE [LARGE SCALE GENOMIC DNA]</scope>
    <source>
        <strain evidence="2 3">Cm c5</strain>
    </source>
</reference>
<evidence type="ECO:0000313" key="2">
    <source>
        <dbReference type="EMBL" id="AKT39710.1"/>
    </source>
</evidence>
<evidence type="ECO:0000313" key="3">
    <source>
        <dbReference type="Proteomes" id="UP000067626"/>
    </source>
</evidence>
<keyword evidence="3" id="KW-1185">Reference proteome</keyword>
<feature type="region of interest" description="Disordered" evidence="1">
    <location>
        <begin position="235"/>
        <end position="314"/>
    </location>
</feature>
<organism evidence="2 3">
    <name type="scientific">Chondromyces crocatus</name>
    <dbReference type="NCBI Taxonomy" id="52"/>
    <lineage>
        <taxon>Bacteria</taxon>
        <taxon>Pseudomonadati</taxon>
        <taxon>Myxococcota</taxon>
        <taxon>Polyangia</taxon>
        <taxon>Polyangiales</taxon>
        <taxon>Polyangiaceae</taxon>
        <taxon>Chondromyces</taxon>
    </lineage>
</organism>
<dbReference type="KEGG" id="ccro:CMC5_038590"/>
<dbReference type="Proteomes" id="UP000067626">
    <property type="component" value="Chromosome"/>
</dbReference>
<feature type="compositionally biased region" description="Low complexity" evidence="1">
    <location>
        <begin position="342"/>
        <end position="356"/>
    </location>
</feature>
<sequence>MGEGTDVMGEGTERDPLFDDVDEPPLDFERWVELSAQRLQRDPETRAEILSRAEVSASDWAEADAHWTQAMIDRISAGDAQLAATYGARCADELRRRAGVSLPGAEEDPDFAPLPGATGGEEAAPKGLTASAASTARGAALGASASAASAASVARGAALGSGAGGDAKGAREASGLLGLHDPATADTFPDLRPVDDAAIAAARLVPPPVLGKAPVTAGEGAARQVFVPSYLKEGGPAGGASQGATSASAAAGAPSGGSAGLSSAGASSAGASSGGPEGEKKPGIMALPPGITPVPPALVGAKGGPGGAGVGPHPGAVTADALPIPRGKPLPFTERPAGIAPSAAAAAEASRGTTPATSSPAPHAVNRALGETTALPEGMIKTGAPLPFAGAQAGSASGAPAEAPPLPQELPSLSLEEYAALCAEWSLGGANGEQALGRYKVASVAIWRAVDRRWQEQLARDPALMQRWRHLTGRYRELLQKRPG</sequence>
<name>A0A0K1EFR5_CHOCO</name>
<evidence type="ECO:0000256" key="1">
    <source>
        <dbReference type="SAM" id="MobiDB-lite"/>
    </source>
</evidence>
<dbReference type="EMBL" id="CP012159">
    <property type="protein sequence ID" value="AKT39710.1"/>
    <property type="molecule type" value="Genomic_DNA"/>
</dbReference>
<protein>
    <submittedName>
        <fullName evidence="2">Uncharacterized protein</fullName>
    </submittedName>
</protein>